<reference evidence="8" key="2">
    <citation type="journal article" date="2016" name="Sci. Rep.">
        <title>Dictyocaulus viviparus genome, variome and transcriptome elucidate lungworm biology and support future intervention.</title>
        <authorList>
            <person name="McNulty S.N."/>
            <person name="Strube C."/>
            <person name="Rosa B.A."/>
            <person name="Martin J.C."/>
            <person name="Tyagi R."/>
            <person name="Choi Y.J."/>
            <person name="Wang Q."/>
            <person name="Hallsworth Pepin K."/>
            <person name="Zhang X."/>
            <person name="Ozersky P."/>
            <person name="Wilson R.K."/>
            <person name="Sternberg P.W."/>
            <person name="Gasser R.B."/>
            <person name="Mitreva M."/>
        </authorList>
    </citation>
    <scope>NUCLEOTIDE SEQUENCE [LARGE SCALE GENOMIC DNA]</scope>
    <source>
        <strain evidence="8">HannoverDv2000</strain>
    </source>
</reference>
<proteinExistence type="predicted"/>
<evidence type="ECO:0000256" key="4">
    <source>
        <dbReference type="ARBA" id="ARBA00023136"/>
    </source>
</evidence>
<dbReference type="Proteomes" id="UP000053766">
    <property type="component" value="Unassembled WGS sequence"/>
</dbReference>
<dbReference type="SUPFAM" id="SSF81321">
    <property type="entry name" value="Family A G protein-coupled receptor-like"/>
    <property type="match status" value="1"/>
</dbReference>
<dbReference type="OrthoDB" id="9990906at2759"/>
<evidence type="ECO:0000259" key="6">
    <source>
        <dbReference type="PROSITE" id="PS50262"/>
    </source>
</evidence>
<keyword evidence="3 5" id="KW-1133">Transmembrane helix</keyword>
<dbReference type="GO" id="GO:0016020">
    <property type="term" value="C:membrane"/>
    <property type="evidence" value="ECO:0007669"/>
    <property type="project" value="UniProtKB-SubCell"/>
</dbReference>
<evidence type="ECO:0000313" key="8">
    <source>
        <dbReference type="Proteomes" id="UP000053766"/>
    </source>
</evidence>
<gene>
    <name evidence="7" type="ORF">DICVIV_00372</name>
</gene>
<comment type="subcellular location">
    <subcellularLocation>
        <location evidence="1">Membrane</location>
    </subcellularLocation>
</comment>
<feature type="transmembrane region" description="Helical" evidence="5">
    <location>
        <begin position="135"/>
        <end position="154"/>
    </location>
</feature>
<feature type="domain" description="G-protein coupled receptors family 1 profile" evidence="6">
    <location>
        <begin position="147"/>
        <end position="202"/>
    </location>
</feature>
<protein>
    <recommendedName>
        <fullName evidence="6">G-protein coupled receptors family 1 profile domain-containing protein</fullName>
    </recommendedName>
</protein>
<dbReference type="Gene3D" id="1.20.1070.10">
    <property type="entry name" value="Rhodopsin 7-helix transmembrane proteins"/>
    <property type="match status" value="1"/>
</dbReference>
<reference evidence="7 8" key="1">
    <citation type="submission" date="2013-11" db="EMBL/GenBank/DDBJ databases">
        <title>Draft genome of the bovine lungworm Dictyocaulus viviparus.</title>
        <authorList>
            <person name="Mitreva M."/>
        </authorList>
    </citation>
    <scope>NUCLEOTIDE SEQUENCE [LARGE SCALE GENOMIC DNA]</scope>
    <source>
        <strain evidence="7 8">HannoverDv2000</strain>
    </source>
</reference>
<dbReference type="PROSITE" id="PS50262">
    <property type="entry name" value="G_PROTEIN_RECEP_F1_2"/>
    <property type="match status" value="1"/>
</dbReference>
<evidence type="ECO:0000256" key="3">
    <source>
        <dbReference type="ARBA" id="ARBA00022989"/>
    </source>
</evidence>
<evidence type="ECO:0000256" key="2">
    <source>
        <dbReference type="ARBA" id="ARBA00022692"/>
    </source>
</evidence>
<evidence type="ECO:0000313" key="7">
    <source>
        <dbReference type="EMBL" id="KJH53434.1"/>
    </source>
</evidence>
<evidence type="ECO:0000256" key="5">
    <source>
        <dbReference type="SAM" id="Phobius"/>
    </source>
</evidence>
<dbReference type="EMBL" id="KN716152">
    <property type="protein sequence ID" value="KJH53434.1"/>
    <property type="molecule type" value="Genomic_DNA"/>
</dbReference>
<organism evidence="7 8">
    <name type="scientific">Dictyocaulus viviparus</name>
    <name type="common">Bovine lungworm</name>
    <dbReference type="NCBI Taxonomy" id="29172"/>
    <lineage>
        <taxon>Eukaryota</taxon>
        <taxon>Metazoa</taxon>
        <taxon>Ecdysozoa</taxon>
        <taxon>Nematoda</taxon>
        <taxon>Chromadorea</taxon>
        <taxon>Rhabditida</taxon>
        <taxon>Rhabditina</taxon>
        <taxon>Rhabditomorpha</taxon>
        <taxon>Strongyloidea</taxon>
        <taxon>Metastrongylidae</taxon>
        <taxon>Dictyocaulus</taxon>
    </lineage>
</organism>
<feature type="transmembrane region" description="Helical" evidence="5">
    <location>
        <begin position="166"/>
        <end position="189"/>
    </location>
</feature>
<sequence>MSTNDSSSKLQAFEESAKNKWHNKTKLEEHKGRISAFGPHQDFLTRGANQLELLMSVLVGDVALLHPGVIRANSGPDDEKRDLMSSSLIMCTSKALTMKSEQSALLLFQLVRMNSTSSLHALQWQHQVIAFVNTYVLFCQIAFGCSGNVLNLVVLLSRKMRSRTNLIFAVMAFADLFFLLMHIPQFLFFCALGQQYDLRDDK</sequence>
<dbReference type="PANTHER" id="PTHR46895">
    <property type="entry name" value="PROTEIN CBG20548-RELATED"/>
    <property type="match status" value="1"/>
</dbReference>
<name>A0A0D8YBM2_DICVI</name>
<keyword evidence="2 5" id="KW-0812">Transmembrane</keyword>
<dbReference type="AlphaFoldDB" id="A0A0D8YBM2"/>
<evidence type="ECO:0000256" key="1">
    <source>
        <dbReference type="ARBA" id="ARBA00004370"/>
    </source>
</evidence>
<dbReference type="PANTHER" id="PTHR46895:SF8">
    <property type="entry name" value="G-PROTEIN COUPLED RECEPTORS FAMILY 1 PROFILE DOMAIN-CONTAINING PROTEIN"/>
    <property type="match status" value="1"/>
</dbReference>
<keyword evidence="4 5" id="KW-0472">Membrane</keyword>
<keyword evidence="8" id="KW-1185">Reference proteome</keyword>
<dbReference type="InterPro" id="IPR017452">
    <property type="entry name" value="GPCR_Rhodpsn_7TM"/>
</dbReference>
<accession>A0A0D8YBM2</accession>